<feature type="transmembrane region" description="Helical" evidence="2">
    <location>
        <begin position="12"/>
        <end position="31"/>
    </location>
</feature>
<accession>A0ABU9AYJ6</accession>
<gene>
    <name evidence="3" type="ORF">WKV53_18995</name>
</gene>
<proteinExistence type="predicted"/>
<feature type="compositionally biased region" description="Low complexity" evidence="1">
    <location>
        <begin position="132"/>
        <end position="152"/>
    </location>
</feature>
<organism evidence="3 4">
    <name type="scientific">Luteolibacter soli</name>
    <dbReference type="NCBI Taxonomy" id="3135280"/>
    <lineage>
        <taxon>Bacteria</taxon>
        <taxon>Pseudomonadati</taxon>
        <taxon>Verrucomicrobiota</taxon>
        <taxon>Verrucomicrobiia</taxon>
        <taxon>Verrucomicrobiales</taxon>
        <taxon>Verrucomicrobiaceae</taxon>
        <taxon>Luteolibacter</taxon>
    </lineage>
</organism>
<evidence type="ECO:0000256" key="2">
    <source>
        <dbReference type="SAM" id="Phobius"/>
    </source>
</evidence>
<dbReference type="Proteomes" id="UP001371305">
    <property type="component" value="Unassembled WGS sequence"/>
</dbReference>
<evidence type="ECO:0000256" key="1">
    <source>
        <dbReference type="SAM" id="MobiDB-lite"/>
    </source>
</evidence>
<keyword evidence="2" id="KW-0472">Membrane</keyword>
<feature type="compositionally biased region" description="Basic and acidic residues" evidence="1">
    <location>
        <begin position="154"/>
        <end position="170"/>
    </location>
</feature>
<keyword evidence="2" id="KW-0812">Transmembrane</keyword>
<dbReference type="EMBL" id="JBBUKT010000008">
    <property type="protein sequence ID" value="MEK7952608.1"/>
    <property type="molecule type" value="Genomic_DNA"/>
</dbReference>
<sequence length="179" mass="19495">MTLPAVLTNWKMVLLLVLGIVPIGNGIRIWIRKSTRVADPFLWGPLTGGIGCFIVGFLYSDEQITGFPARMVALFQMFFGTLMLAMFFFLGVWPVYFAKQPPREAEPAREMAYLPADGSAPAAPIIPPDAPPVAAVQPTPVAGQAPPATAAPRTPEKPGTIERMSKDWKPEGIQLRPRP</sequence>
<comment type="caution">
    <text evidence="3">The sequence shown here is derived from an EMBL/GenBank/DDBJ whole genome shotgun (WGS) entry which is preliminary data.</text>
</comment>
<feature type="region of interest" description="Disordered" evidence="1">
    <location>
        <begin position="127"/>
        <end position="179"/>
    </location>
</feature>
<reference evidence="3 4" key="1">
    <citation type="submission" date="2024-04" db="EMBL/GenBank/DDBJ databases">
        <title>Luteolibacter sp. isolated from soil.</title>
        <authorList>
            <person name="An J."/>
        </authorList>
    </citation>
    <scope>NUCLEOTIDE SEQUENCE [LARGE SCALE GENOMIC DNA]</scope>
    <source>
        <strain evidence="3 4">Y139</strain>
    </source>
</reference>
<evidence type="ECO:0000313" key="3">
    <source>
        <dbReference type="EMBL" id="MEK7952608.1"/>
    </source>
</evidence>
<keyword evidence="4" id="KW-1185">Reference proteome</keyword>
<dbReference type="RefSeq" id="WP_341406364.1">
    <property type="nucleotide sequence ID" value="NZ_JBBUKT010000008.1"/>
</dbReference>
<feature type="transmembrane region" description="Helical" evidence="2">
    <location>
        <begin position="40"/>
        <end position="59"/>
    </location>
</feature>
<evidence type="ECO:0000313" key="4">
    <source>
        <dbReference type="Proteomes" id="UP001371305"/>
    </source>
</evidence>
<protein>
    <submittedName>
        <fullName evidence="3">Uncharacterized protein</fullName>
    </submittedName>
</protein>
<keyword evidence="2" id="KW-1133">Transmembrane helix</keyword>
<feature type="transmembrane region" description="Helical" evidence="2">
    <location>
        <begin position="71"/>
        <end position="93"/>
    </location>
</feature>
<name>A0ABU9AYJ6_9BACT</name>